<reference evidence="1 2" key="1">
    <citation type="submission" date="2023-07" db="EMBL/GenBank/DDBJ databases">
        <title>Genomic Encyclopedia of Type Strains, Phase IV (KMG-IV): sequencing the most valuable type-strain genomes for metagenomic binning, comparative biology and taxonomic classification.</title>
        <authorList>
            <person name="Goeker M."/>
        </authorList>
    </citation>
    <scope>NUCLEOTIDE SEQUENCE [LARGE SCALE GENOMIC DNA]</scope>
    <source>
        <strain evidence="1 2">DSM 23837</strain>
    </source>
</reference>
<accession>A0ABT9WXD4</accession>
<sequence length="276" mass="32398">MKKVLIGTPVRQDPIILKLYLLSLKQLEKEGVKVDYFFVDDNNDELSKKILEIFGRRQDTTIESYHDMQDESYFKDERTHYWTGSLIQKVARIKNHIIDHVLKENYDYLFFVDSDLLLHPSTLQQLMKADKDIVSEIFWTRWTPNGMELPQVWVKDNYTLFDQDFGEHLTDEEINKRLMEFLNKLRKPGIYEVGGLGALTLIKRSVLEAGVHFGEIKNVSFPGEDRHFCIRAVVNGFKLFVDTHYPATHLYRQSNVEEILSKRLADMLLPLNEIES</sequence>
<dbReference type="SUPFAM" id="SSF53448">
    <property type="entry name" value="Nucleotide-diphospho-sugar transferases"/>
    <property type="match status" value="1"/>
</dbReference>
<dbReference type="InterPro" id="IPR029044">
    <property type="entry name" value="Nucleotide-diphossugar_trans"/>
</dbReference>
<protein>
    <submittedName>
        <fullName evidence="1">Glycosyltransferase involved in cell wall biosynthesis</fullName>
    </submittedName>
</protein>
<evidence type="ECO:0000313" key="1">
    <source>
        <dbReference type="EMBL" id="MDQ0177784.1"/>
    </source>
</evidence>
<dbReference type="Gene3D" id="3.90.550.10">
    <property type="entry name" value="Spore Coat Polysaccharide Biosynthesis Protein SpsA, Chain A"/>
    <property type="match status" value="1"/>
</dbReference>
<keyword evidence="2" id="KW-1185">Reference proteome</keyword>
<dbReference type="Pfam" id="PF03452">
    <property type="entry name" value="Anp1"/>
    <property type="match status" value="1"/>
</dbReference>
<dbReference type="Proteomes" id="UP001223586">
    <property type="component" value="Unassembled WGS sequence"/>
</dbReference>
<organism evidence="1 2">
    <name type="scientific">Bacillus chungangensis</name>
    <dbReference type="NCBI Taxonomy" id="587633"/>
    <lineage>
        <taxon>Bacteria</taxon>
        <taxon>Bacillati</taxon>
        <taxon>Bacillota</taxon>
        <taxon>Bacilli</taxon>
        <taxon>Bacillales</taxon>
        <taxon>Bacillaceae</taxon>
        <taxon>Bacillus</taxon>
    </lineage>
</organism>
<name>A0ABT9WXD4_9BACI</name>
<dbReference type="RefSeq" id="WP_307232085.1">
    <property type="nucleotide sequence ID" value="NZ_JAUSTT010000027.1"/>
</dbReference>
<proteinExistence type="predicted"/>
<evidence type="ECO:0000313" key="2">
    <source>
        <dbReference type="Proteomes" id="UP001223586"/>
    </source>
</evidence>
<dbReference type="EMBL" id="JAUSTT010000027">
    <property type="protein sequence ID" value="MDQ0177784.1"/>
    <property type="molecule type" value="Genomic_DNA"/>
</dbReference>
<gene>
    <name evidence="1" type="ORF">J2S08_003665</name>
</gene>
<comment type="caution">
    <text evidence="1">The sequence shown here is derived from an EMBL/GenBank/DDBJ whole genome shotgun (WGS) entry which is preliminary data.</text>
</comment>